<dbReference type="Pfam" id="PF13727">
    <property type="entry name" value="CoA_binding_3"/>
    <property type="match status" value="1"/>
</dbReference>
<dbReference type="RefSeq" id="WP_282357266.1">
    <property type="nucleotide sequence ID" value="NZ_JASBQV010000034.1"/>
</dbReference>
<evidence type="ECO:0000256" key="1">
    <source>
        <dbReference type="ARBA" id="ARBA00007430"/>
    </source>
</evidence>
<keyword evidence="2" id="KW-1133">Transmembrane helix</keyword>
<gene>
    <name evidence="4" type="ORF">QK289_14720</name>
</gene>
<sequence>MKFYYYYRTLTLACIDAVALGLAMGFTYFFLYPKELFELIDSQLLFQSAGVFALFFVTLAFLMKLYRVNWKYASIQEAMTLTLSLGLSSLSLVMYQMIFLGQVLERITILSFCIGLLLLGAIRVALRLLGIGQHWRKYALPRRMVKSRKRTLVIGAGRAGRSLVRQLYASPFHELKPVAFVDDDPKNMHFIIQGIEVVGTTDDLESVIEKHQIEAIVLAIPSLTQQRRIELITEAKTLCKNVQTLPMIEELITGKISVSAIRDVSIEDLLGREPVELDISGIKSEIEGRTILVTGAGGSIGSEICRQIIQFNPTTILLLGHGENSIYLIERELRGLQFPINLVPIIADVQDRTRLEEVFETHKPQVVFHAAAHKHVPLMEANPYESVKNNVYGTKNVAEVADLFSVERFVMISTDKAVNPTNVMGSTKRIAEMIVQDLGRRSQTKFAVVRFGNVLGSRGSVIPLFKSQILAGGPVTVTHPEMTRFFMTIPEASRLVIQAGILADGGEVFVLDMGEPVKIVDLAKNMIELSGFTEDEMPIVFSGIRPGEKMYEELLKDGEVDPEAIYPKIFVGRTRQKESLEHILELVNQHKESPLQLRNTLLDIANDVSTREKNFI</sequence>
<dbReference type="InterPro" id="IPR051203">
    <property type="entry name" value="Polysaccharide_Synthase-Rel"/>
</dbReference>
<feature type="domain" description="Polysaccharide biosynthesis protein CapD-like" evidence="3">
    <location>
        <begin position="291"/>
        <end position="571"/>
    </location>
</feature>
<feature type="transmembrane region" description="Helical" evidence="2">
    <location>
        <begin position="107"/>
        <end position="126"/>
    </location>
</feature>
<keyword evidence="2" id="KW-0812">Transmembrane</keyword>
<comment type="caution">
    <text evidence="4">The sequence shown here is derived from an EMBL/GenBank/DDBJ whole genome shotgun (WGS) entry which is preliminary data.</text>
</comment>
<dbReference type="EMBL" id="JASBQV010000034">
    <property type="protein sequence ID" value="MDI3236264.1"/>
    <property type="molecule type" value="Genomic_DNA"/>
</dbReference>
<feature type="transmembrane region" description="Helical" evidence="2">
    <location>
        <begin position="12"/>
        <end position="32"/>
    </location>
</feature>
<dbReference type="InterPro" id="IPR003869">
    <property type="entry name" value="Polysac_CapD-like"/>
</dbReference>
<evidence type="ECO:0000313" key="5">
    <source>
        <dbReference type="Proteomes" id="UP001243286"/>
    </source>
</evidence>
<protein>
    <submittedName>
        <fullName evidence="4">Nucleoside-diphosphate sugar epimerase/dehydratase</fullName>
    </submittedName>
</protein>
<evidence type="ECO:0000256" key="2">
    <source>
        <dbReference type="SAM" id="Phobius"/>
    </source>
</evidence>
<dbReference type="PANTHER" id="PTHR43318:SF1">
    <property type="entry name" value="POLYSACCHARIDE BIOSYNTHESIS PROTEIN EPSC-RELATED"/>
    <property type="match status" value="1"/>
</dbReference>
<feature type="transmembrane region" description="Helical" evidence="2">
    <location>
        <begin position="44"/>
        <end position="66"/>
    </location>
</feature>
<dbReference type="SUPFAM" id="SSF51735">
    <property type="entry name" value="NAD(P)-binding Rossmann-fold domains"/>
    <property type="match status" value="2"/>
</dbReference>
<dbReference type="Proteomes" id="UP001243286">
    <property type="component" value="Unassembled WGS sequence"/>
</dbReference>
<dbReference type="InterPro" id="IPR036291">
    <property type="entry name" value="NAD(P)-bd_dom_sf"/>
</dbReference>
<dbReference type="CDD" id="cd05237">
    <property type="entry name" value="UDP_invert_4-6DH_SDR_e"/>
    <property type="match status" value="1"/>
</dbReference>
<dbReference type="PANTHER" id="PTHR43318">
    <property type="entry name" value="UDP-N-ACETYLGLUCOSAMINE 4,6-DEHYDRATASE"/>
    <property type="match status" value="1"/>
</dbReference>
<organism evidence="4 5">
    <name type="scientific">Exiguobacterium antarcticum</name>
    <dbReference type="NCBI Taxonomy" id="132920"/>
    <lineage>
        <taxon>Bacteria</taxon>
        <taxon>Bacillati</taxon>
        <taxon>Bacillota</taxon>
        <taxon>Bacilli</taxon>
        <taxon>Bacillales</taxon>
        <taxon>Bacillales Family XII. Incertae Sedis</taxon>
        <taxon>Exiguobacterium</taxon>
    </lineage>
</organism>
<feature type="transmembrane region" description="Helical" evidence="2">
    <location>
        <begin position="78"/>
        <end position="101"/>
    </location>
</feature>
<dbReference type="Pfam" id="PF02719">
    <property type="entry name" value="Polysacc_synt_2"/>
    <property type="match status" value="1"/>
</dbReference>
<accession>A0ABT6R7J6</accession>
<name>A0ABT6R7J6_9BACL</name>
<proteinExistence type="inferred from homology"/>
<evidence type="ECO:0000259" key="3">
    <source>
        <dbReference type="Pfam" id="PF02719"/>
    </source>
</evidence>
<keyword evidence="2" id="KW-0472">Membrane</keyword>
<comment type="similarity">
    <text evidence="1">Belongs to the polysaccharide synthase family.</text>
</comment>
<reference evidence="4 5" key="1">
    <citation type="submission" date="2023-04" db="EMBL/GenBank/DDBJ databases">
        <title>Antarctic isolates genomes.</title>
        <authorList>
            <person name="Dimov S.G."/>
        </authorList>
    </citation>
    <scope>NUCLEOTIDE SEQUENCE [LARGE SCALE GENOMIC DNA]</scope>
    <source>
        <strain evidence="4 5">AL19</strain>
    </source>
</reference>
<dbReference type="Gene3D" id="3.40.50.720">
    <property type="entry name" value="NAD(P)-binding Rossmann-like Domain"/>
    <property type="match status" value="2"/>
</dbReference>
<keyword evidence="5" id="KW-1185">Reference proteome</keyword>
<evidence type="ECO:0000313" key="4">
    <source>
        <dbReference type="EMBL" id="MDI3236264.1"/>
    </source>
</evidence>